<organism evidence="2">
    <name type="scientific">Absidia glauca</name>
    <name type="common">Pin mould</name>
    <dbReference type="NCBI Taxonomy" id="4829"/>
    <lineage>
        <taxon>Eukaryota</taxon>
        <taxon>Fungi</taxon>
        <taxon>Fungi incertae sedis</taxon>
        <taxon>Mucoromycota</taxon>
        <taxon>Mucoromycotina</taxon>
        <taxon>Mucoromycetes</taxon>
        <taxon>Mucorales</taxon>
        <taxon>Cunninghamellaceae</taxon>
        <taxon>Absidia</taxon>
    </lineage>
</organism>
<feature type="region of interest" description="Disordered" evidence="1">
    <location>
        <begin position="13"/>
        <end position="36"/>
    </location>
</feature>
<protein>
    <submittedName>
        <fullName evidence="2">Uncharacterized protein</fullName>
    </submittedName>
</protein>
<proteinExistence type="predicted"/>
<accession>A0A163K4H5</accession>
<gene>
    <name evidence="2" type="primary">ABSGL_11370.1 scaffold 12295</name>
</gene>
<dbReference type="AlphaFoldDB" id="A0A163K4H5"/>
<sequence length="112" mass="13313">MTVLFRHFRSFATEAPRKPTTTTTNTRKQSRQHLQVKISKEPPTILYFEASQDEQHREYIFDPMVHHDEEKDHPDLFEAKQAKPWMKPPHCRNDATLMKRLTSLMRIKSPVV</sequence>
<dbReference type="InParanoid" id="A0A163K4H5"/>
<dbReference type="OrthoDB" id="2238956at2759"/>
<dbReference type="OMA" id="FECIFDP"/>
<name>A0A163K4H5_ABSGL</name>
<evidence type="ECO:0000256" key="1">
    <source>
        <dbReference type="SAM" id="MobiDB-lite"/>
    </source>
</evidence>
<dbReference type="Proteomes" id="UP000078561">
    <property type="component" value="Unassembled WGS sequence"/>
</dbReference>
<reference evidence="2" key="1">
    <citation type="submission" date="2016-04" db="EMBL/GenBank/DDBJ databases">
        <authorList>
            <person name="Evans L.H."/>
            <person name="Alamgir A."/>
            <person name="Owens N."/>
            <person name="Weber N.D."/>
            <person name="Virtaneva K."/>
            <person name="Barbian K."/>
            <person name="Babar A."/>
            <person name="Rosenke K."/>
        </authorList>
    </citation>
    <scope>NUCLEOTIDE SEQUENCE [LARGE SCALE GENOMIC DNA]</scope>
    <source>
        <strain evidence="2">CBS 101.48</strain>
    </source>
</reference>
<evidence type="ECO:0000313" key="3">
    <source>
        <dbReference type="Proteomes" id="UP000078561"/>
    </source>
</evidence>
<dbReference type="EMBL" id="LT554468">
    <property type="protein sequence ID" value="SAM05495.1"/>
    <property type="molecule type" value="Genomic_DNA"/>
</dbReference>
<evidence type="ECO:0000313" key="2">
    <source>
        <dbReference type="EMBL" id="SAM05495.1"/>
    </source>
</evidence>
<keyword evidence="3" id="KW-1185">Reference proteome</keyword>